<evidence type="ECO:0000256" key="1">
    <source>
        <dbReference type="SAM" id="Phobius"/>
    </source>
</evidence>
<evidence type="ECO:0000313" key="3">
    <source>
        <dbReference type="Proteomes" id="UP001374579"/>
    </source>
</evidence>
<evidence type="ECO:0000313" key="2">
    <source>
        <dbReference type="EMBL" id="KAK7103465.1"/>
    </source>
</evidence>
<keyword evidence="3" id="KW-1185">Reference proteome</keyword>
<feature type="transmembrane region" description="Helical" evidence="1">
    <location>
        <begin position="67"/>
        <end position="86"/>
    </location>
</feature>
<reference evidence="2 3" key="1">
    <citation type="submission" date="2024-02" db="EMBL/GenBank/DDBJ databases">
        <title>Chromosome-scale genome assembly of the rough periwinkle Littorina saxatilis.</title>
        <authorList>
            <person name="De Jode A."/>
            <person name="Faria R."/>
            <person name="Formenti G."/>
            <person name="Sims Y."/>
            <person name="Smith T.P."/>
            <person name="Tracey A."/>
            <person name="Wood J.M.D."/>
            <person name="Zagrodzka Z.B."/>
            <person name="Johannesson K."/>
            <person name="Butlin R.K."/>
            <person name="Leder E.H."/>
        </authorList>
    </citation>
    <scope>NUCLEOTIDE SEQUENCE [LARGE SCALE GENOMIC DNA]</scope>
    <source>
        <strain evidence="2">Snail1</strain>
        <tissue evidence="2">Muscle</tissue>
    </source>
</reference>
<comment type="caution">
    <text evidence="2">The sequence shown here is derived from an EMBL/GenBank/DDBJ whole genome shotgun (WGS) entry which is preliminary data.</text>
</comment>
<protein>
    <submittedName>
        <fullName evidence="2">Uncharacterized protein</fullName>
    </submittedName>
</protein>
<dbReference type="EMBL" id="JBAMIC010000008">
    <property type="protein sequence ID" value="KAK7103465.1"/>
    <property type="molecule type" value="Genomic_DNA"/>
</dbReference>
<gene>
    <name evidence="2" type="ORF">V1264_018352</name>
</gene>
<feature type="transmembrane region" description="Helical" evidence="1">
    <location>
        <begin position="40"/>
        <end position="61"/>
    </location>
</feature>
<dbReference type="Proteomes" id="UP001374579">
    <property type="component" value="Unassembled WGS sequence"/>
</dbReference>
<name>A0AAN9BHT5_9CAEN</name>
<organism evidence="2 3">
    <name type="scientific">Littorina saxatilis</name>
    <dbReference type="NCBI Taxonomy" id="31220"/>
    <lineage>
        <taxon>Eukaryota</taxon>
        <taxon>Metazoa</taxon>
        <taxon>Spiralia</taxon>
        <taxon>Lophotrochozoa</taxon>
        <taxon>Mollusca</taxon>
        <taxon>Gastropoda</taxon>
        <taxon>Caenogastropoda</taxon>
        <taxon>Littorinimorpha</taxon>
        <taxon>Littorinoidea</taxon>
        <taxon>Littorinidae</taxon>
        <taxon>Littorina</taxon>
    </lineage>
</organism>
<sequence>MIHLRGMKVPRGNKGGPLTNFYASSGFGPPNTTEQLRRGVLLATVASVLVLVGSILTWLVYTEVFGSKVPIMGPLVLALGCLLVVLSTRQFYIVWKIKSTTPAADKVK</sequence>
<keyword evidence="1" id="KW-0812">Transmembrane</keyword>
<keyword evidence="1" id="KW-0472">Membrane</keyword>
<proteinExistence type="predicted"/>
<keyword evidence="1" id="KW-1133">Transmembrane helix</keyword>
<dbReference type="AlphaFoldDB" id="A0AAN9BHT5"/>
<accession>A0AAN9BHT5</accession>